<dbReference type="AlphaFoldDB" id="A0A7S0L6X2"/>
<reference evidence="2" key="1">
    <citation type="submission" date="2021-01" db="EMBL/GenBank/DDBJ databases">
        <authorList>
            <person name="Corre E."/>
            <person name="Pelletier E."/>
            <person name="Niang G."/>
            <person name="Scheremetjew M."/>
            <person name="Finn R."/>
            <person name="Kale V."/>
            <person name="Holt S."/>
            <person name="Cochrane G."/>
            <person name="Meng A."/>
            <person name="Brown T."/>
            <person name="Cohen L."/>
        </authorList>
    </citation>
    <scope>NUCLEOTIDE SEQUENCE</scope>
    <source>
        <strain evidence="2">PLY182g</strain>
    </source>
</reference>
<evidence type="ECO:0000313" key="2">
    <source>
        <dbReference type="EMBL" id="CAD8603456.1"/>
    </source>
</evidence>
<keyword evidence="1" id="KW-0732">Signal</keyword>
<protein>
    <submittedName>
        <fullName evidence="2">Uncharacterized protein</fullName>
    </submittedName>
</protein>
<evidence type="ECO:0000256" key="1">
    <source>
        <dbReference type="SAM" id="SignalP"/>
    </source>
</evidence>
<sequence>MRCAHLPALTRAMLAPALALCIGFQAHSIEPDSQLVTELLRRTEVNKVANDAAVRRITQRNAFTAVEGEPGMPRLVVNTEGDNVFLDSTTVARMTREGRMARGVGEPIRIVDREVPMDLELPRPRLLECSPTGRDCKFREE</sequence>
<accession>A0A7S0L6X2</accession>
<proteinExistence type="predicted"/>
<feature type="signal peptide" evidence="1">
    <location>
        <begin position="1"/>
        <end position="19"/>
    </location>
</feature>
<feature type="chain" id="PRO_5030935626" evidence="1">
    <location>
        <begin position="20"/>
        <end position="141"/>
    </location>
</feature>
<dbReference type="EMBL" id="HBEY01013976">
    <property type="protein sequence ID" value="CAD8603456.1"/>
    <property type="molecule type" value="Transcribed_RNA"/>
</dbReference>
<name>A0A7S0L6X2_9EUKA</name>
<gene>
    <name evidence="2" type="ORF">CPEL01642_LOCUS6791</name>
</gene>
<organism evidence="2">
    <name type="scientific">Coccolithus braarudii</name>
    <dbReference type="NCBI Taxonomy" id="221442"/>
    <lineage>
        <taxon>Eukaryota</taxon>
        <taxon>Haptista</taxon>
        <taxon>Haptophyta</taxon>
        <taxon>Prymnesiophyceae</taxon>
        <taxon>Coccolithales</taxon>
        <taxon>Coccolithaceae</taxon>
        <taxon>Coccolithus</taxon>
    </lineage>
</organism>